<evidence type="ECO:0000313" key="5">
    <source>
        <dbReference type="EMBL" id="VDN47589.1"/>
    </source>
</evidence>
<dbReference type="OrthoDB" id="457376at2"/>
<dbReference type="Pfam" id="PF00392">
    <property type="entry name" value="GntR"/>
    <property type="match status" value="1"/>
</dbReference>
<dbReference type="InterPro" id="IPR000524">
    <property type="entry name" value="Tscrpt_reg_HTH_GntR"/>
</dbReference>
<feature type="domain" description="HTH gntR-type" evidence="4">
    <location>
        <begin position="18"/>
        <end position="86"/>
    </location>
</feature>
<dbReference type="GO" id="GO:0003677">
    <property type="term" value="F:DNA binding"/>
    <property type="evidence" value="ECO:0007669"/>
    <property type="project" value="UniProtKB-KW"/>
</dbReference>
<dbReference type="SMART" id="SM00866">
    <property type="entry name" value="UTRA"/>
    <property type="match status" value="1"/>
</dbReference>
<dbReference type="SUPFAM" id="SSF64288">
    <property type="entry name" value="Chorismate lyase-like"/>
    <property type="match status" value="1"/>
</dbReference>
<dbReference type="InterPro" id="IPR028978">
    <property type="entry name" value="Chorismate_lyase_/UTRA_dom_sf"/>
</dbReference>
<dbReference type="PRINTS" id="PR00035">
    <property type="entry name" value="HTHGNTR"/>
</dbReference>
<evidence type="ECO:0000313" key="6">
    <source>
        <dbReference type="Proteomes" id="UP000279029"/>
    </source>
</evidence>
<evidence type="ECO:0000256" key="3">
    <source>
        <dbReference type="ARBA" id="ARBA00023163"/>
    </source>
</evidence>
<name>A0A3P7S549_9FIRM</name>
<dbReference type="InterPro" id="IPR011663">
    <property type="entry name" value="UTRA"/>
</dbReference>
<dbReference type="GO" id="GO:0045892">
    <property type="term" value="P:negative regulation of DNA-templated transcription"/>
    <property type="evidence" value="ECO:0007669"/>
    <property type="project" value="TreeGrafter"/>
</dbReference>
<dbReference type="GO" id="GO:0003700">
    <property type="term" value="F:DNA-binding transcription factor activity"/>
    <property type="evidence" value="ECO:0007669"/>
    <property type="project" value="InterPro"/>
</dbReference>
<dbReference type="EMBL" id="LR130778">
    <property type="protein sequence ID" value="VDN47589.1"/>
    <property type="molecule type" value="Genomic_DNA"/>
</dbReference>
<keyword evidence="1" id="KW-0805">Transcription regulation</keyword>
<keyword evidence="2" id="KW-0238">DNA-binding</keyword>
<sequence>MTKIDLFKQYVVDKTTPIPLYFQFKNILLNMMKNGELQAGDMIPTEFELCDIFGISRTTIRQALTELVNENKFHRVKGRGTFVAQNKINQDFIRKIESYNAEMTRKGYTPSSEVIDLKVIPANTEVSGALRISANTDVISLKRLRYADGQPIVITQTYMPYSFCKHILDHDMGHESLYKILAQNVNTKIYRVVRNIEAVIPTKEDCDLLDITKTTAIQLFHYTGYNKFDTPVEYTISRYRGDKNIFTIEQFHE</sequence>
<keyword evidence="6" id="KW-1185">Reference proteome</keyword>
<dbReference type="PROSITE" id="PS50949">
    <property type="entry name" value="HTH_GNTR"/>
    <property type="match status" value="1"/>
</dbReference>
<protein>
    <submittedName>
        <fullName evidence="5">GntR family transcriptional regulator</fullName>
    </submittedName>
</protein>
<evidence type="ECO:0000256" key="2">
    <source>
        <dbReference type="ARBA" id="ARBA00023125"/>
    </source>
</evidence>
<dbReference type="PANTHER" id="PTHR44846:SF1">
    <property type="entry name" value="MANNOSYL-D-GLYCERATE TRANSPORT_METABOLISM SYSTEM REPRESSOR MNGR-RELATED"/>
    <property type="match status" value="1"/>
</dbReference>
<gene>
    <name evidence="5" type="ORF">PATL70BA_1701</name>
</gene>
<keyword evidence="3" id="KW-0804">Transcription</keyword>
<dbReference type="InterPro" id="IPR050679">
    <property type="entry name" value="Bact_HTH_transcr_reg"/>
</dbReference>
<dbReference type="InterPro" id="IPR036390">
    <property type="entry name" value="WH_DNA-bd_sf"/>
</dbReference>
<evidence type="ECO:0000259" key="4">
    <source>
        <dbReference type="PROSITE" id="PS50949"/>
    </source>
</evidence>
<dbReference type="SUPFAM" id="SSF46785">
    <property type="entry name" value="Winged helix' DNA-binding domain"/>
    <property type="match status" value="1"/>
</dbReference>
<dbReference type="AlphaFoldDB" id="A0A3P7S549"/>
<dbReference type="KEGG" id="cbar:PATL70BA_1701"/>
<dbReference type="Proteomes" id="UP000279029">
    <property type="component" value="Chromosome"/>
</dbReference>
<dbReference type="CDD" id="cd07377">
    <property type="entry name" value="WHTH_GntR"/>
    <property type="match status" value="1"/>
</dbReference>
<proteinExistence type="predicted"/>
<dbReference type="SMART" id="SM00345">
    <property type="entry name" value="HTH_GNTR"/>
    <property type="match status" value="1"/>
</dbReference>
<dbReference type="InterPro" id="IPR036388">
    <property type="entry name" value="WH-like_DNA-bd_sf"/>
</dbReference>
<dbReference type="Pfam" id="PF07702">
    <property type="entry name" value="UTRA"/>
    <property type="match status" value="1"/>
</dbReference>
<reference evidence="5 6" key="1">
    <citation type="submission" date="2018-09" db="EMBL/GenBank/DDBJ databases">
        <authorList>
            <person name="Postec A."/>
        </authorList>
    </citation>
    <scope>NUCLEOTIDE SEQUENCE [LARGE SCALE GENOMIC DNA]</scope>
    <source>
        <strain evidence="5">70B-A</strain>
    </source>
</reference>
<dbReference type="PANTHER" id="PTHR44846">
    <property type="entry name" value="MANNOSYL-D-GLYCERATE TRANSPORT/METABOLISM SYSTEM REPRESSOR MNGR-RELATED"/>
    <property type="match status" value="1"/>
</dbReference>
<accession>A0A3P7S549</accession>
<dbReference type="Gene3D" id="1.10.10.10">
    <property type="entry name" value="Winged helix-like DNA-binding domain superfamily/Winged helix DNA-binding domain"/>
    <property type="match status" value="1"/>
</dbReference>
<dbReference type="RefSeq" id="WP_125136871.1">
    <property type="nucleotide sequence ID" value="NZ_LR130778.1"/>
</dbReference>
<organism evidence="5 6">
    <name type="scientific">Petrocella atlantisensis</name>
    <dbReference type="NCBI Taxonomy" id="2173034"/>
    <lineage>
        <taxon>Bacteria</taxon>
        <taxon>Bacillati</taxon>
        <taxon>Bacillota</taxon>
        <taxon>Clostridia</taxon>
        <taxon>Lachnospirales</taxon>
        <taxon>Vallitaleaceae</taxon>
        <taxon>Petrocella</taxon>
    </lineage>
</organism>
<dbReference type="Gene3D" id="3.40.1410.10">
    <property type="entry name" value="Chorismate lyase-like"/>
    <property type="match status" value="1"/>
</dbReference>
<evidence type="ECO:0000256" key="1">
    <source>
        <dbReference type="ARBA" id="ARBA00023015"/>
    </source>
</evidence>